<keyword evidence="2" id="KW-0805">Transcription regulation</keyword>
<name>A0AAD7Q3L9_QUISA</name>
<proteinExistence type="inferred from homology"/>
<evidence type="ECO:0000256" key="1">
    <source>
        <dbReference type="ARBA" id="ARBA00004123"/>
    </source>
</evidence>
<feature type="region of interest" description="SAW" evidence="5">
    <location>
        <begin position="11"/>
        <end position="86"/>
    </location>
</feature>
<accession>A0AAD7Q3L9</accession>
<dbReference type="KEGG" id="qsa:O6P43_004377"/>
<dbReference type="InterPro" id="IPR005202">
    <property type="entry name" value="TF_GRAS"/>
</dbReference>
<evidence type="ECO:0000256" key="5">
    <source>
        <dbReference type="PROSITE-ProRule" id="PRU01191"/>
    </source>
</evidence>
<keyword evidence="7" id="KW-1185">Reference proteome</keyword>
<dbReference type="EMBL" id="JARAOO010000003">
    <property type="protein sequence ID" value="KAJ7974283.1"/>
    <property type="molecule type" value="Genomic_DNA"/>
</dbReference>
<comment type="caution">
    <text evidence="6">The sequence shown here is derived from an EMBL/GenBank/DDBJ whole genome shotgun (WGS) entry which is preliminary data.</text>
</comment>
<evidence type="ECO:0000256" key="4">
    <source>
        <dbReference type="ARBA" id="ARBA00023242"/>
    </source>
</evidence>
<comment type="caution">
    <text evidence="5">Lacks conserved residue(s) required for the propagation of feature annotation.</text>
</comment>
<dbReference type="Pfam" id="PF03514">
    <property type="entry name" value="GRAS"/>
    <property type="match status" value="1"/>
</dbReference>
<comment type="subcellular location">
    <subcellularLocation>
        <location evidence="1">Nucleus</location>
    </subcellularLocation>
</comment>
<evidence type="ECO:0000256" key="3">
    <source>
        <dbReference type="ARBA" id="ARBA00023163"/>
    </source>
</evidence>
<evidence type="ECO:0000256" key="2">
    <source>
        <dbReference type="ARBA" id="ARBA00023015"/>
    </source>
</evidence>
<dbReference type="AlphaFoldDB" id="A0AAD7Q3L9"/>
<organism evidence="6 7">
    <name type="scientific">Quillaja saponaria</name>
    <name type="common">Soap bark tree</name>
    <dbReference type="NCBI Taxonomy" id="32244"/>
    <lineage>
        <taxon>Eukaryota</taxon>
        <taxon>Viridiplantae</taxon>
        <taxon>Streptophyta</taxon>
        <taxon>Embryophyta</taxon>
        <taxon>Tracheophyta</taxon>
        <taxon>Spermatophyta</taxon>
        <taxon>Magnoliopsida</taxon>
        <taxon>eudicotyledons</taxon>
        <taxon>Gunneridae</taxon>
        <taxon>Pentapetalae</taxon>
        <taxon>rosids</taxon>
        <taxon>fabids</taxon>
        <taxon>Fabales</taxon>
        <taxon>Quillajaceae</taxon>
        <taxon>Quillaja</taxon>
    </lineage>
</organism>
<dbReference type="GO" id="GO:0005634">
    <property type="term" value="C:nucleus"/>
    <property type="evidence" value="ECO:0007669"/>
    <property type="project" value="UniProtKB-SubCell"/>
</dbReference>
<dbReference type="PROSITE" id="PS50985">
    <property type="entry name" value="GRAS"/>
    <property type="match status" value="1"/>
</dbReference>
<dbReference type="PANTHER" id="PTHR31636">
    <property type="entry name" value="OSJNBA0084A10.13 PROTEIN-RELATED"/>
    <property type="match status" value="1"/>
</dbReference>
<dbReference type="Proteomes" id="UP001163823">
    <property type="component" value="Chromosome 3"/>
</dbReference>
<keyword evidence="4" id="KW-0539">Nucleus</keyword>
<keyword evidence="3" id="KW-0804">Transcription</keyword>
<evidence type="ECO:0000313" key="6">
    <source>
        <dbReference type="EMBL" id="KAJ7974283.1"/>
    </source>
</evidence>
<evidence type="ECO:0000313" key="7">
    <source>
        <dbReference type="Proteomes" id="UP001163823"/>
    </source>
</evidence>
<protein>
    <submittedName>
        <fullName evidence="6">Scarecrow-like protein 3</fullName>
    </submittedName>
</protein>
<comment type="similarity">
    <text evidence="5">Belongs to the GRAS family.</text>
</comment>
<gene>
    <name evidence="6" type="ORF">O6P43_004377</name>
</gene>
<sequence>MFGKEIENMVACDGLEREERHERYAKWMDRFGGAGFKPVRLWYDVMGDAKRVVGSYGKNGYKVISEKASLMISWHDRPLYAVSAWIC</sequence>
<reference evidence="6" key="1">
    <citation type="journal article" date="2023" name="Science">
        <title>Elucidation of the pathway for biosynthesis of saponin adjuvants from the soapbark tree.</title>
        <authorList>
            <person name="Reed J."/>
            <person name="Orme A."/>
            <person name="El-Demerdash A."/>
            <person name="Owen C."/>
            <person name="Martin L.B.B."/>
            <person name="Misra R.C."/>
            <person name="Kikuchi S."/>
            <person name="Rejzek M."/>
            <person name="Martin A.C."/>
            <person name="Harkess A."/>
            <person name="Leebens-Mack J."/>
            <person name="Louveau T."/>
            <person name="Stephenson M.J."/>
            <person name="Osbourn A."/>
        </authorList>
    </citation>
    <scope>NUCLEOTIDE SEQUENCE</scope>
    <source>
        <strain evidence="6">S10</strain>
    </source>
</reference>